<evidence type="ECO:0000256" key="2">
    <source>
        <dbReference type="SAM" id="Phobius"/>
    </source>
</evidence>
<dbReference type="AlphaFoldDB" id="X6PAL0"/>
<feature type="region of interest" description="Disordered" evidence="1">
    <location>
        <begin position="50"/>
        <end position="98"/>
    </location>
</feature>
<keyword evidence="2" id="KW-0812">Transmembrane</keyword>
<proteinExistence type="predicted"/>
<comment type="caution">
    <text evidence="3">The sequence shown here is derived from an EMBL/GenBank/DDBJ whole genome shotgun (WGS) entry which is preliminary data.</text>
</comment>
<keyword evidence="4" id="KW-1185">Reference proteome</keyword>
<reference evidence="3 4" key="1">
    <citation type="journal article" date="2013" name="Curr. Biol.">
        <title>The Genome of the Foraminiferan Reticulomyxa filosa.</title>
        <authorList>
            <person name="Glockner G."/>
            <person name="Hulsmann N."/>
            <person name="Schleicher M."/>
            <person name="Noegel A.A."/>
            <person name="Eichinger L."/>
            <person name="Gallinger C."/>
            <person name="Pawlowski J."/>
            <person name="Sierra R."/>
            <person name="Euteneuer U."/>
            <person name="Pillet L."/>
            <person name="Moustafa A."/>
            <person name="Platzer M."/>
            <person name="Groth M."/>
            <person name="Szafranski K."/>
            <person name="Schliwa M."/>
        </authorList>
    </citation>
    <scope>NUCLEOTIDE SEQUENCE [LARGE SCALE GENOMIC DNA]</scope>
</reference>
<gene>
    <name evidence="3" type="ORF">RFI_01884</name>
</gene>
<feature type="transmembrane region" description="Helical" evidence="2">
    <location>
        <begin position="248"/>
        <end position="270"/>
    </location>
</feature>
<accession>X6PAL0</accession>
<evidence type="ECO:0000256" key="1">
    <source>
        <dbReference type="SAM" id="MobiDB-lite"/>
    </source>
</evidence>
<sequence length="279" mass="32656">MQCLCQTKIFFTTITITITIITKYTQSMDKQIMKWSCYIPQVDDIMSSEQAQSRTKRVDQMQIDYTDDDDDSDEDDSNEDNSDENDSDEKRESKTNQWKDDYRTPLMIMNDINPLNGDDIAETRRILTNPMSHSKLSDMEKISTNQRFFSSERDFTIAPSVFSAALSPYPFSKQDNIHTAYKSSKLNGGQFNDANFPANDSKLCNGLFVLSMTQIIKSDPYMHKLLKMTPDLDKGNKFDSWNRLPCYVFFWLLHFYIFLFNKTCLFVLNYNSFQYSAWR</sequence>
<keyword evidence="2" id="KW-0472">Membrane</keyword>
<feature type="compositionally biased region" description="Basic and acidic residues" evidence="1">
    <location>
        <begin position="88"/>
        <end position="98"/>
    </location>
</feature>
<dbReference type="EMBL" id="ASPP01001874">
    <property type="protein sequence ID" value="ETO35191.1"/>
    <property type="molecule type" value="Genomic_DNA"/>
</dbReference>
<organism evidence="3 4">
    <name type="scientific">Reticulomyxa filosa</name>
    <dbReference type="NCBI Taxonomy" id="46433"/>
    <lineage>
        <taxon>Eukaryota</taxon>
        <taxon>Sar</taxon>
        <taxon>Rhizaria</taxon>
        <taxon>Retaria</taxon>
        <taxon>Foraminifera</taxon>
        <taxon>Monothalamids</taxon>
        <taxon>Reticulomyxidae</taxon>
        <taxon>Reticulomyxa</taxon>
    </lineage>
</organism>
<feature type="compositionally biased region" description="Acidic residues" evidence="1">
    <location>
        <begin position="65"/>
        <end position="87"/>
    </location>
</feature>
<protein>
    <submittedName>
        <fullName evidence="3">Osteopontin</fullName>
    </submittedName>
</protein>
<keyword evidence="2" id="KW-1133">Transmembrane helix</keyword>
<evidence type="ECO:0000313" key="4">
    <source>
        <dbReference type="Proteomes" id="UP000023152"/>
    </source>
</evidence>
<name>X6PAL0_RETFI</name>
<dbReference type="Proteomes" id="UP000023152">
    <property type="component" value="Unassembled WGS sequence"/>
</dbReference>
<evidence type="ECO:0000313" key="3">
    <source>
        <dbReference type="EMBL" id="ETO35191.1"/>
    </source>
</evidence>